<dbReference type="OrthoDB" id="1668205at2"/>
<dbReference type="RefSeq" id="WP_072935872.1">
    <property type="nucleotide sequence ID" value="NZ_FQUG01000006.1"/>
</dbReference>
<evidence type="ECO:0000313" key="3">
    <source>
        <dbReference type="Proteomes" id="UP000184404"/>
    </source>
</evidence>
<dbReference type="STRING" id="1123243.SAMN02745190_01796"/>
<feature type="signal peptide" evidence="1">
    <location>
        <begin position="1"/>
        <end position="26"/>
    </location>
</feature>
<protein>
    <submittedName>
        <fullName evidence="2">Uncharacterized protein</fullName>
    </submittedName>
</protein>
<evidence type="ECO:0000313" key="2">
    <source>
        <dbReference type="EMBL" id="SHF06538.1"/>
    </source>
</evidence>
<keyword evidence="1" id="KW-0732">Signal</keyword>
<feature type="chain" id="PRO_5012477178" evidence="1">
    <location>
        <begin position="27"/>
        <end position="126"/>
    </location>
</feature>
<dbReference type="EMBL" id="FQUG01000006">
    <property type="protein sequence ID" value="SHF06538.1"/>
    <property type="molecule type" value="Genomic_DNA"/>
</dbReference>
<evidence type="ECO:0000256" key="1">
    <source>
        <dbReference type="SAM" id="SignalP"/>
    </source>
</evidence>
<name>A0A1M4YLK3_9FIRM</name>
<dbReference type="Proteomes" id="UP000184404">
    <property type="component" value="Unassembled WGS sequence"/>
</dbReference>
<dbReference type="AlphaFoldDB" id="A0A1M4YLK3"/>
<sequence>MKKFRFAGLLIAAFVLTMAFASVAMAGSRGSQNFVLENGTGRTITEIYLSPTHKSTWLYQDELGKNQVLWPGQEIFLDFDPMDNVQYWDIKVVYDNGDEEYWYGLDLFRIYHVTIRPGTIATIDTV</sequence>
<keyword evidence="3" id="KW-1185">Reference proteome</keyword>
<proteinExistence type="predicted"/>
<organism evidence="2 3">
    <name type="scientific">Schwartzia succinivorans DSM 10502</name>
    <dbReference type="NCBI Taxonomy" id="1123243"/>
    <lineage>
        <taxon>Bacteria</taxon>
        <taxon>Bacillati</taxon>
        <taxon>Bacillota</taxon>
        <taxon>Negativicutes</taxon>
        <taxon>Selenomonadales</taxon>
        <taxon>Selenomonadaceae</taxon>
        <taxon>Schwartzia</taxon>
    </lineage>
</organism>
<reference evidence="2 3" key="1">
    <citation type="submission" date="2016-11" db="EMBL/GenBank/DDBJ databases">
        <authorList>
            <person name="Jaros S."/>
            <person name="Januszkiewicz K."/>
            <person name="Wedrychowicz H."/>
        </authorList>
    </citation>
    <scope>NUCLEOTIDE SEQUENCE [LARGE SCALE GENOMIC DNA]</scope>
    <source>
        <strain evidence="2 3">DSM 10502</strain>
    </source>
</reference>
<accession>A0A1M4YLK3</accession>
<gene>
    <name evidence="2" type="ORF">SAMN02745190_01796</name>
</gene>